<dbReference type="OrthoDB" id="37269at10239"/>
<dbReference type="GeneID" id="26633289"/>
<sequence>MPKDYTLRGFAIHDSFTDTRGSEIRIQQSSDASDNCVWIFCKREEQDDSPHLNVEQAKLMIAALQEFVDTHDEE</sequence>
<reference evidence="1 2" key="1">
    <citation type="journal article" date="2015" name="Genome Announc.">
        <title>Complete Genome Sequence of Bacillus cereus Group Phage TsarBomba.</title>
        <authorList>
            <person name="Erill I."/>
            <person name="Caruso S.M."/>
        </authorList>
    </citation>
    <scope>NUCLEOTIDE SEQUENCE [LARGE SCALE GENOMIC DNA]</scope>
</reference>
<gene>
    <name evidence="1" type="ORF">TSARBOMBA_207</name>
</gene>
<evidence type="ECO:0000313" key="2">
    <source>
        <dbReference type="Proteomes" id="UP000204602"/>
    </source>
</evidence>
<dbReference type="RefSeq" id="YP_009207022.1">
    <property type="nucleotide sequence ID" value="NC_028890.1"/>
</dbReference>
<dbReference type="KEGG" id="vg:26633289"/>
<name>A0A0K2D022_9CAUD</name>
<dbReference type="Proteomes" id="UP000204602">
    <property type="component" value="Segment"/>
</dbReference>
<organism evidence="1 2">
    <name type="scientific">Bacillus phage TsarBomba</name>
    <dbReference type="NCBI Taxonomy" id="1690456"/>
    <lineage>
        <taxon>Viruses</taxon>
        <taxon>Duplodnaviria</taxon>
        <taxon>Heunggongvirae</taxon>
        <taxon>Uroviricota</taxon>
        <taxon>Caudoviricetes</taxon>
        <taxon>Herelleviridae</taxon>
        <taxon>Bastillevirinae</taxon>
        <taxon>Tsarbombavirus</taxon>
        <taxon>Tsarbombavirus tsarbomba</taxon>
    </lineage>
</organism>
<keyword evidence="2" id="KW-1185">Reference proteome</keyword>
<evidence type="ECO:0000313" key="1">
    <source>
        <dbReference type="EMBL" id="ALA13078.1"/>
    </source>
</evidence>
<protein>
    <submittedName>
        <fullName evidence="1">Uncharacterized protein</fullName>
    </submittedName>
</protein>
<proteinExistence type="predicted"/>
<accession>A0A0K2D022</accession>
<dbReference type="EMBL" id="KT224359">
    <property type="protein sequence ID" value="ALA13078.1"/>
    <property type="molecule type" value="Genomic_DNA"/>
</dbReference>